<dbReference type="AlphaFoldDB" id="A0A5Q0UG98"/>
<dbReference type="PROSITE" id="PS51084">
    <property type="entry name" value="HIT_2"/>
    <property type="match status" value="1"/>
</dbReference>
<dbReference type="GO" id="GO:0003877">
    <property type="term" value="F:ATP:ADP adenylyltransferase activity"/>
    <property type="evidence" value="ECO:0007669"/>
    <property type="project" value="UniProtKB-EC"/>
</dbReference>
<dbReference type="EC" id="2.7.7.53" evidence="4"/>
<dbReference type="GO" id="GO:0016787">
    <property type="term" value="F:hydrolase activity"/>
    <property type="evidence" value="ECO:0007669"/>
    <property type="project" value="UniProtKB-KW"/>
</dbReference>
<feature type="domain" description="HIT" evidence="3">
    <location>
        <begin position="31"/>
        <end position="140"/>
    </location>
</feature>
<evidence type="ECO:0000259" key="3">
    <source>
        <dbReference type="PROSITE" id="PS51084"/>
    </source>
</evidence>
<evidence type="ECO:0000313" key="5">
    <source>
        <dbReference type="Proteomes" id="UP000377803"/>
    </source>
</evidence>
<dbReference type="SUPFAM" id="SSF54197">
    <property type="entry name" value="HIT-like"/>
    <property type="match status" value="1"/>
</dbReference>
<dbReference type="EMBL" id="CP040089">
    <property type="protein sequence ID" value="QGA80019.1"/>
    <property type="molecule type" value="Genomic_DNA"/>
</dbReference>
<organism evidence="4 5">
    <name type="scientific">Candidatus Nanohalobium constans</name>
    <dbReference type="NCBI Taxonomy" id="2565781"/>
    <lineage>
        <taxon>Archaea</taxon>
        <taxon>Candidatus Nanohalarchaeota</taxon>
        <taxon>Candidatus Nanohalobia</taxon>
        <taxon>Candidatus Nanohalobiales</taxon>
        <taxon>Candidatus Nanohalobiaceae</taxon>
        <taxon>Candidatus Nanohalobium</taxon>
    </lineage>
</organism>
<dbReference type="GeneID" id="42364491"/>
<evidence type="ECO:0000256" key="1">
    <source>
        <dbReference type="ARBA" id="ARBA00022741"/>
    </source>
</evidence>
<keyword evidence="5" id="KW-1185">Reference proteome</keyword>
<dbReference type="InterPro" id="IPR011146">
    <property type="entry name" value="HIT-like"/>
</dbReference>
<dbReference type="CDD" id="cd01275">
    <property type="entry name" value="FHIT"/>
    <property type="match status" value="1"/>
</dbReference>
<dbReference type="InterPro" id="IPR052908">
    <property type="entry name" value="AP-4-A_phosphorylase"/>
</dbReference>
<name>A0A5Q0UG98_9ARCH</name>
<reference evidence="5" key="1">
    <citation type="submission" date="2019-05" db="EMBL/GenBank/DDBJ databases">
        <title>Candidatus Nanohalobium constans, a novel model system to study the DPANN nano-sized archaea: genomic and physiological characterization of a nanoarchaeon co-cultured with its chitinotrophic host.</title>
        <authorList>
            <person name="La Cono V."/>
            <person name="Arcadi E."/>
            <person name="Crisafi F."/>
            <person name="Denaro R."/>
            <person name="La Spada G."/>
            <person name="Messina E."/>
            <person name="Smedile F."/>
            <person name="Toshchakov S.V."/>
            <person name="Shevchenko M.A."/>
            <person name="Golyshin P.N."/>
            <person name="Golyshina O.V."/>
            <person name="Ferrer M."/>
            <person name="Rohde M."/>
            <person name="Mushegian A."/>
            <person name="Sorokin D.Y."/>
            <person name="Giuliano L."/>
            <person name="Yakimov M.M."/>
        </authorList>
    </citation>
    <scope>NUCLEOTIDE SEQUENCE [LARGE SCALE GENOMIC DNA]</scope>
    <source>
        <strain evidence="5">LC1Nh</strain>
    </source>
</reference>
<keyword evidence="4" id="KW-0808">Transferase</keyword>
<proteinExistence type="predicted"/>
<keyword evidence="1" id="KW-0547">Nucleotide-binding</keyword>
<comment type="caution">
    <text evidence="2">Lacks conserved residue(s) required for the propagation of feature annotation.</text>
</comment>
<dbReference type="GO" id="GO:0000166">
    <property type="term" value="F:nucleotide binding"/>
    <property type="evidence" value="ECO:0007669"/>
    <property type="project" value="UniProtKB-KW"/>
</dbReference>
<dbReference type="Proteomes" id="UP000377803">
    <property type="component" value="Chromosome"/>
</dbReference>
<evidence type="ECO:0000256" key="2">
    <source>
        <dbReference type="PROSITE-ProRule" id="PRU00464"/>
    </source>
</evidence>
<keyword evidence="4" id="KW-0378">Hydrolase</keyword>
<evidence type="ECO:0000313" key="4">
    <source>
        <dbReference type="EMBL" id="QGA80019.1"/>
    </source>
</evidence>
<gene>
    <name evidence="4" type="primary">hit</name>
    <name evidence="4" type="ORF">LC1Nh_0111</name>
</gene>
<dbReference type="KEGG" id="ncon:LC1Nh_0111"/>
<dbReference type="InterPro" id="IPR039383">
    <property type="entry name" value="FHIT"/>
</dbReference>
<dbReference type="Pfam" id="PF01230">
    <property type="entry name" value="HIT"/>
    <property type="match status" value="1"/>
</dbReference>
<dbReference type="Gene3D" id="3.30.428.10">
    <property type="entry name" value="HIT-like"/>
    <property type="match status" value="1"/>
</dbReference>
<dbReference type="PANTHER" id="PTHR42997">
    <property type="entry name" value="HIT FAMILY HYDROLASE"/>
    <property type="match status" value="1"/>
</dbReference>
<sequence length="172" mass="20039">MTDTKPYEQYLWSPKRAEYEAKEIPEDLDCIFCAQADGDDRVSFLPVYEDDFLMVELNIFPYNTGHLMVVPKRHVNSMTDLSDEERNRLFSMVQRVEELQREAVDPAGIDVGMNIGKAAGESIPHLHVQLVPIYEKDRGFMETSLDTKVMKESLKDTQEKYKEHAEILDEYW</sequence>
<dbReference type="OrthoDB" id="26806at2157"/>
<keyword evidence="4" id="KW-0548">Nucleotidyltransferase</keyword>
<dbReference type="InterPro" id="IPR036265">
    <property type="entry name" value="HIT-like_sf"/>
</dbReference>
<dbReference type="RefSeq" id="WP_153549756.1">
    <property type="nucleotide sequence ID" value="NZ_CP040089.1"/>
</dbReference>
<accession>A0A5Q0UG98</accession>
<dbReference type="PANTHER" id="PTHR42997:SF1">
    <property type="entry name" value="AP-4-A PHOSPHORYLASE"/>
    <property type="match status" value="1"/>
</dbReference>
<protein>
    <submittedName>
        <fullName evidence="4">HIT family hydrolase</fullName>
        <ecNumber evidence="4">2.7.7.53</ecNumber>
    </submittedName>
</protein>